<comment type="caution">
    <text evidence="2">The sequence shown here is derived from an EMBL/GenBank/DDBJ whole genome shotgun (WGS) entry which is preliminary data.</text>
</comment>
<sequence>MRVMLSGCSGGGKSTLLSELAERGRSVVADAALRVLPEEQRSEGRALPWVDAMAFGRRALAMSVVDHEGAHGLTFFDRGVVDAGVVITARGGSLPVEVAHYRYDQVFLAPPWPEIYEVNEDRRHRFGKAVRDYERIQSAYTNAGYEPIELPRDNVAARAELVLTRVTG</sequence>
<keyword evidence="3" id="KW-1185">Reference proteome</keyword>
<name>A0A845AM81_9SPHN</name>
<dbReference type="AlphaFoldDB" id="A0A845AM81"/>
<dbReference type="OrthoDB" id="5638848at2"/>
<reference evidence="2 3" key="1">
    <citation type="submission" date="2019-12" db="EMBL/GenBank/DDBJ databases">
        <title>Genomic-based taxomic classification of the family Erythrobacteraceae.</title>
        <authorList>
            <person name="Xu L."/>
        </authorList>
    </citation>
    <scope>NUCLEOTIDE SEQUENCE [LARGE SCALE GENOMIC DNA]</scope>
    <source>
        <strain evidence="2 3">KEMB 9005-328</strain>
    </source>
</reference>
<evidence type="ECO:0000313" key="2">
    <source>
        <dbReference type="EMBL" id="MXP29626.1"/>
    </source>
</evidence>
<protein>
    <submittedName>
        <fullName evidence="2">AAA family ATPase</fullName>
    </submittedName>
</protein>
<dbReference type="InterPro" id="IPR038727">
    <property type="entry name" value="NadR/Ttd14_AAA_dom"/>
</dbReference>
<organism evidence="2 3">
    <name type="scientific">Qipengyuania algicida</name>
    <dbReference type="NCBI Taxonomy" id="1836209"/>
    <lineage>
        <taxon>Bacteria</taxon>
        <taxon>Pseudomonadati</taxon>
        <taxon>Pseudomonadota</taxon>
        <taxon>Alphaproteobacteria</taxon>
        <taxon>Sphingomonadales</taxon>
        <taxon>Erythrobacteraceae</taxon>
        <taxon>Qipengyuania</taxon>
    </lineage>
</organism>
<dbReference type="EMBL" id="WTYA01000010">
    <property type="protein sequence ID" value="MXP29626.1"/>
    <property type="molecule type" value="Genomic_DNA"/>
</dbReference>
<dbReference type="Gene3D" id="3.40.50.300">
    <property type="entry name" value="P-loop containing nucleotide triphosphate hydrolases"/>
    <property type="match status" value="1"/>
</dbReference>
<gene>
    <name evidence="2" type="ORF">GRI58_12445</name>
</gene>
<evidence type="ECO:0000313" key="3">
    <source>
        <dbReference type="Proteomes" id="UP000439780"/>
    </source>
</evidence>
<evidence type="ECO:0000259" key="1">
    <source>
        <dbReference type="Pfam" id="PF13521"/>
    </source>
</evidence>
<dbReference type="SUPFAM" id="SSF52540">
    <property type="entry name" value="P-loop containing nucleoside triphosphate hydrolases"/>
    <property type="match status" value="1"/>
</dbReference>
<dbReference type="Proteomes" id="UP000439780">
    <property type="component" value="Unassembled WGS sequence"/>
</dbReference>
<dbReference type="Pfam" id="PF13521">
    <property type="entry name" value="AAA_28"/>
    <property type="match status" value="1"/>
</dbReference>
<dbReference type="InterPro" id="IPR027417">
    <property type="entry name" value="P-loop_NTPase"/>
</dbReference>
<feature type="domain" description="NadR/Ttd14 AAA" evidence="1">
    <location>
        <begin position="2"/>
        <end position="158"/>
    </location>
</feature>
<proteinExistence type="predicted"/>
<accession>A0A845AM81</accession>